<organism evidence="7 8">
    <name type="scientific">Aliarcobacter thereius</name>
    <dbReference type="NCBI Taxonomy" id="544718"/>
    <lineage>
        <taxon>Bacteria</taxon>
        <taxon>Pseudomonadati</taxon>
        <taxon>Campylobacterota</taxon>
        <taxon>Epsilonproteobacteria</taxon>
        <taxon>Campylobacterales</taxon>
        <taxon>Arcobacteraceae</taxon>
        <taxon>Aliarcobacter</taxon>
    </lineage>
</organism>
<evidence type="ECO:0000256" key="5">
    <source>
        <dbReference type="ARBA" id="ARBA00023136"/>
    </source>
</evidence>
<dbReference type="Proteomes" id="UP000093281">
    <property type="component" value="Unassembled WGS sequence"/>
</dbReference>
<dbReference type="EMBL" id="LCUJ01000001">
    <property type="protein sequence ID" value="OCM00292.1"/>
    <property type="molecule type" value="Genomic_DNA"/>
</dbReference>
<dbReference type="RefSeq" id="WP_167542991.1">
    <property type="nucleotide sequence ID" value="NZ_LCUJ01000001.1"/>
</dbReference>
<comment type="subcellular location">
    <subcellularLocation>
        <location evidence="1">Cell membrane</location>
    </subcellularLocation>
</comment>
<keyword evidence="2" id="KW-1003">Cell membrane</keyword>
<dbReference type="GO" id="GO:0005886">
    <property type="term" value="C:plasma membrane"/>
    <property type="evidence" value="ECO:0007669"/>
    <property type="project" value="UniProtKB-SubCell"/>
</dbReference>
<gene>
    <name evidence="7" type="ORF">AAX29_00290</name>
</gene>
<keyword evidence="3 6" id="KW-0812">Transmembrane</keyword>
<reference evidence="8" key="1">
    <citation type="submission" date="2015-05" db="EMBL/GenBank/DDBJ databases">
        <authorList>
            <person name="Rovetto F."/>
            <person name="Cocolin L."/>
            <person name="Illeghems K."/>
            <person name="Van Nieuwerburgh F."/>
            <person name="Houf K."/>
        </authorList>
    </citation>
    <scope>NUCLEOTIDE SEQUENCE [LARGE SCALE GENOMIC DNA]</scope>
    <source>
        <strain evidence="8">DU22</strain>
    </source>
</reference>
<evidence type="ECO:0000256" key="2">
    <source>
        <dbReference type="ARBA" id="ARBA00022475"/>
    </source>
</evidence>
<dbReference type="GO" id="GO:0015081">
    <property type="term" value="F:sodium ion transmembrane transporter activity"/>
    <property type="evidence" value="ECO:0007669"/>
    <property type="project" value="InterPro"/>
</dbReference>
<accession>A0A1C0B9P8</accession>
<dbReference type="Pfam" id="PF04277">
    <property type="entry name" value="OAD_gamma"/>
    <property type="match status" value="1"/>
</dbReference>
<evidence type="ECO:0000313" key="7">
    <source>
        <dbReference type="EMBL" id="OCM00292.1"/>
    </source>
</evidence>
<evidence type="ECO:0000256" key="4">
    <source>
        <dbReference type="ARBA" id="ARBA00022989"/>
    </source>
</evidence>
<keyword evidence="5 6" id="KW-0472">Membrane</keyword>
<evidence type="ECO:0000256" key="6">
    <source>
        <dbReference type="SAM" id="Phobius"/>
    </source>
</evidence>
<name>A0A1C0B9P8_9BACT</name>
<feature type="transmembrane region" description="Helical" evidence="6">
    <location>
        <begin position="6"/>
        <end position="26"/>
    </location>
</feature>
<sequence>MLTLLENFFIVMGIVSTAIFVVGFIFKAKGVTFVEFFPKKDNAPVQNIVYNNMISQSPQSSYGIDSRKVAAIMAAIKYHNEK</sequence>
<protein>
    <recommendedName>
        <fullName evidence="9">OAD_gamma domain-containing protein</fullName>
    </recommendedName>
</protein>
<dbReference type="STRING" id="544718.AAX25_00786"/>
<evidence type="ECO:0008006" key="9">
    <source>
        <dbReference type="Google" id="ProtNLM"/>
    </source>
</evidence>
<evidence type="ECO:0000313" key="8">
    <source>
        <dbReference type="Proteomes" id="UP000093281"/>
    </source>
</evidence>
<dbReference type="PATRIC" id="fig|544718.51.peg.280"/>
<evidence type="ECO:0000256" key="3">
    <source>
        <dbReference type="ARBA" id="ARBA00022692"/>
    </source>
</evidence>
<dbReference type="AlphaFoldDB" id="A0A1C0B9P8"/>
<dbReference type="InterPro" id="IPR005899">
    <property type="entry name" value="Na_pump_deCOase"/>
</dbReference>
<evidence type="ECO:0000256" key="1">
    <source>
        <dbReference type="ARBA" id="ARBA00004236"/>
    </source>
</evidence>
<keyword evidence="4 6" id="KW-1133">Transmembrane helix</keyword>
<dbReference type="GO" id="GO:0036376">
    <property type="term" value="P:sodium ion export across plasma membrane"/>
    <property type="evidence" value="ECO:0007669"/>
    <property type="project" value="InterPro"/>
</dbReference>
<comment type="caution">
    <text evidence="7">The sequence shown here is derived from an EMBL/GenBank/DDBJ whole genome shotgun (WGS) entry which is preliminary data.</text>
</comment>
<proteinExistence type="predicted"/>